<evidence type="ECO:0000313" key="16">
    <source>
        <dbReference type="EMBL" id="MBC3756842.1"/>
    </source>
</evidence>
<dbReference type="Pfam" id="PF01300">
    <property type="entry name" value="Sua5_yciO_yrdC"/>
    <property type="match status" value="1"/>
</dbReference>
<proteinExistence type="inferred from homology"/>
<evidence type="ECO:0000259" key="15">
    <source>
        <dbReference type="PROSITE" id="PS51163"/>
    </source>
</evidence>
<comment type="subcellular location">
    <subcellularLocation>
        <location evidence="1 13">Cytoplasm</location>
    </subcellularLocation>
</comment>
<keyword evidence="9 13" id="KW-0547">Nucleotide-binding</keyword>
<dbReference type="NCBIfam" id="TIGR00057">
    <property type="entry name" value="L-threonylcarbamoyladenylate synthase"/>
    <property type="match status" value="1"/>
</dbReference>
<evidence type="ECO:0000256" key="9">
    <source>
        <dbReference type="ARBA" id="ARBA00022741"/>
    </source>
</evidence>
<dbReference type="FunFam" id="3.90.870.10:FF:000009">
    <property type="entry name" value="Threonylcarbamoyl-AMP synthase, putative"/>
    <property type="match status" value="1"/>
</dbReference>
<evidence type="ECO:0000256" key="7">
    <source>
        <dbReference type="ARBA" id="ARBA00022694"/>
    </source>
</evidence>
<evidence type="ECO:0000256" key="1">
    <source>
        <dbReference type="ARBA" id="ARBA00004496"/>
    </source>
</evidence>
<dbReference type="GO" id="GO:0006450">
    <property type="term" value="P:regulation of translational fidelity"/>
    <property type="evidence" value="ECO:0007669"/>
    <property type="project" value="TreeGrafter"/>
</dbReference>
<dbReference type="GO" id="GO:0005524">
    <property type="term" value="F:ATP binding"/>
    <property type="evidence" value="ECO:0007669"/>
    <property type="project" value="UniProtKB-UniRule"/>
</dbReference>
<feature type="binding site" evidence="14">
    <location>
        <position position="59"/>
    </location>
    <ligand>
        <name>ATP</name>
        <dbReference type="ChEBI" id="CHEBI:30616"/>
    </ligand>
</feature>
<evidence type="ECO:0000256" key="10">
    <source>
        <dbReference type="ARBA" id="ARBA00022840"/>
    </source>
</evidence>
<dbReference type="PROSITE" id="PS51163">
    <property type="entry name" value="YRDC"/>
    <property type="match status" value="1"/>
</dbReference>
<evidence type="ECO:0000256" key="12">
    <source>
        <dbReference type="ARBA" id="ARBA00048366"/>
    </source>
</evidence>
<dbReference type="InterPro" id="IPR005145">
    <property type="entry name" value="Sua5_C"/>
</dbReference>
<comment type="function">
    <text evidence="13">Required for the formation of a threonylcarbamoyl group on adenosine at position 37 (t(6)A37) in tRNAs that read codons beginning with adenine.</text>
</comment>
<feature type="binding site" evidence="14">
    <location>
        <position position="50"/>
    </location>
    <ligand>
        <name>ATP</name>
        <dbReference type="ChEBI" id="CHEBI:30616"/>
    </ligand>
</feature>
<keyword evidence="7 13" id="KW-0819">tRNA processing</keyword>
<organism evidence="16 17">
    <name type="scientific">Hyunsoonleella aquatilis</name>
    <dbReference type="NCBI Taxonomy" id="2762758"/>
    <lineage>
        <taxon>Bacteria</taxon>
        <taxon>Pseudomonadati</taxon>
        <taxon>Bacteroidota</taxon>
        <taxon>Flavobacteriia</taxon>
        <taxon>Flavobacteriales</taxon>
        <taxon>Flavobacteriaceae</taxon>
    </lineage>
</organism>
<evidence type="ECO:0000256" key="13">
    <source>
        <dbReference type="PIRNR" id="PIRNR004930"/>
    </source>
</evidence>
<dbReference type="Gene3D" id="3.40.50.11030">
    <property type="entry name" value="Threonylcarbamoyl-AMP synthase, C-terminal domain"/>
    <property type="match status" value="1"/>
</dbReference>
<dbReference type="GO" id="GO:0003725">
    <property type="term" value="F:double-stranded RNA binding"/>
    <property type="evidence" value="ECO:0007669"/>
    <property type="project" value="UniProtKB-UniRule"/>
</dbReference>
<comment type="caution">
    <text evidence="16">The sequence shown here is derived from an EMBL/GenBank/DDBJ whole genome shotgun (WGS) entry which is preliminary data.</text>
</comment>
<keyword evidence="5 13" id="KW-0963">Cytoplasm</keyword>
<dbReference type="GO" id="GO:0005737">
    <property type="term" value="C:cytoplasm"/>
    <property type="evidence" value="ECO:0007669"/>
    <property type="project" value="UniProtKB-SubCell"/>
</dbReference>
<dbReference type="EMBL" id="JACNMF010000001">
    <property type="protein sequence ID" value="MBC3756842.1"/>
    <property type="molecule type" value="Genomic_DNA"/>
</dbReference>
<gene>
    <name evidence="16" type="ORF">H7U19_00395</name>
</gene>
<dbReference type="Gene3D" id="3.90.870.10">
    <property type="entry name" value="DHBP synthase"/>
    <property type="match status" value="1"/>
</dbReference>
<keyword evidence="10 13" id="KW-0067">ATP-binding</keyword>
<comment type="similarity">
    <text evidence="2 13">Belongs to the SUA5 family.</text>
</comment>
<evidence type="ECO:0000256" key="3">
    <source>
        <dbReference type="ARBA" id="ARBA00012584"/>
    </source>
</evidence>
<dbReference type="GO" id="GO:0061710">
    <property type="term" value="F:L-threonylcarbamoyladenylate synthase"/>
    <property type="evidence" value="ECO:0007669"/>
    <property type="project" value="UniProtKB-EC"/>
</dbReference>
<dbReference type="AlphaFoldDB" id="A0A923HE72"/>
<feature type="binding site" evidence="14">
    <location>
        <position position="109"/>
    </location>
    <ligand>
        <name>ATP</name>
        <dbReference type="ChEBI" id="CHEBI:30616"/>
    </ligand>
</feature>
<feature type="binding site" evidence="14">
    <location>
        <position position="133"/>
    </location>
    <ligand>
        <name>L-threonine</name>
        <dbReference type="ChEBI" id="CHEBI:57926"/>
    </ligand>
</feature>
<feature type="binding site" evidence="14">
    <location>
        <position position="113"/>
    </location>
    <ligand>
        <name>L-threonine</name>
        <dbReference type="ChEBI" id="CHEBI:57926"/>
    </ligand>
</feature>
<feature type="binding site" evidence="14">
    <location>
        <position position="27"/>
    </location>
    <ligand>
        <name>L-threonine</name>
        <dbReference type="ChEBI" id="CHEBI:57926"/>
    </ligand>
</feature>
<keyword evidence="8 13" id="KW-0548">Nucleotidyltransferase</keyword>
<reference evidence="16" key="1">
    <citation type="submission" date="2020-08" db="EMBL/GenBank/DDBJ databases">
        <title>Hyunsoonleella sp. strain SJ7 genome sequencing and assembly.</title>
        <authorList>
            <person name="Kim I."/>
        </authorList>
    </citation>
    <scope>NUCLEOTIDE SEQUENCE</scope>
    <source>
        <strain evidence="16">SJ7</strain>
    </source>
</reference>
<feature type="domain" description="YrdC-like" evidence="15">
    <location>
        <begin position="5"/>
        <end position="191"/>
    </location>
</feature>
<evidence type="ECO:0000256" key="6">
    <source>
        <dbReference type="ARBA" id="ARBA00022679"/>
    </source>
</evidence>
<protein>
    <recommendedName>
        <fullName evidence="4 13">Threonylcarbamoyl-AMP synthase</fullName>
        <shortName evidence="13">TC-AMP synthase</shortName>
        <ecNumber evidence="3 13">2.7.7.87</ecNumber>
    </recommendedName>
    <alternativeName>
        <fullName evidence="11 13">L-threonylcarbamoyladenylate synthase</fullName>
    </alternativeName>
</protein>
<dbReference type="PANTHER" id="PTHR17490:SF16">
    <property type="entry name" value="THREONYLCARBAMOYL-AMP SYNTHASE"/>
    <property type="match status" value="1"/>
</dbReference>
<feature type="binding site" evidence="14">
    <location>
        <position position="187"/>
    </location>
    <ligand>
        <name>ATP</name>
        <dbReference type="ChEBI" id="CHEBI:30616"/>
    </ligand>
</feature>
<feature type="binding site" evidence="14">
    <location>
        <position position="143"/>
    </location>
    <ligand>
        <name>ATP</name>
        <dbReference type="ChEBI" id="CHEBI:30616"/>
    </ligand>
</feature>
<name>A0A923HE72_9FLAO</name>
<dbReference type="EC" id="2.7.7.87" evidence="3 13"/>
<evidence type="ECO:0000256" key="5">
    <source>
        <dbReference type="ARBA" id="ARBA00022490"/>
    </source>
</evidence>
<comment type="catalytic activity">
    <reaction evidence="12 13">
        <text>L-threonine + hydrogencarbonate + ATP = L-threonylcarbamoyladenylate + diphosphate + H2O</text>
        <dbReference type="Rhea" id="RHEA:36407"/>
        <dbReference type="ChEBI" id="CHEBI:15377"/>
        <dbReference type="ChEBI" id="CHEBI:17544"/>
        <dbReference type="ChEBI" id="CHEBI:30616"/>
        <dbReference type="ChEBI" id="CHEBI:33019"/>
        <dbReference type="ChEBI" id="CHEBI:57926"/>
        <dbReference type="ChEBI" id="CHEBI:73682"/>
        <dbReference type="EC" id="2.7.7.87"/>
    </reaction>
</comment>
<dbReference type="RefSeq" id="WP_186557862.1">
    <property type="nucleotide sequence ID" value="NZ_JACNMF010000001.1"/>
</dbReference>
<evidence type="ECO:0000256" key="4">
    <source>
        <dbReference type="ARBA" id="ARBA00015492"/>
    </source>
</evidence>
<dbReference type="PIRSF" id="PIRSF004930">
    <property type="entry name" value="Tln_factor_SUA5"/>
    <property type="match status" value="1"/>
</dbReference>
<dbReference type="GO" id="GO:0008033">
    <property type="term" value="P:tRNA processing"/>
    <property type="evidence" value="ECO:0007669"/>
    <property type="project" value="UniProtKB-KW"/>
</dbReference>
<accession>A0A923HE72</accession>
<feature type="binding site" evidence="14">
    <location>
        <position position="231"/>
    </location>
    <ligand>
        <name>ATP</name>
        <dbReference type="ChEBI" id="CHEBI:30616"/>
    </ligand>
</feature>
<dbReference type="Pfam" id="PF03481">
    <property type="entry name" value="Sua5_C"/>
    <property type="match status" value="1"/>
</dbReference>
<dbReference type="InterPro" id="IPR038385">
    <property type="entry name" value="Sua5/YwlC_C"/>
</dbReference>
<dbReference type="SUPFAM" id="SSF55821">
    <property type="entry name" value="YrdC/RibB"/>
    <property type="match status" value="1"/>
</dbReference>
<dbReference type="Proteomes" id="UP000656244">
    <property type="component" value="Unassembled WGS sequence"/>
</dbReference>
<dbReference type="GO" id="GO:0000049">
    <property type="term" value="F:tRNA binding"/>
    <property type="evidence" value="ECO:0007669"/>
    <property type="project" value="TreeGrafter"/>
</dbReference>
<sequence>MGIISKDISKAVALLNEDLVVAIPTETVYGLAGNIYSEKAVKAIFETKKRPFYNPLIVHIPSTENLESIVSHVPEKARQLANAFWPGPLTLVLPKQEHIPDLITAGKDTVAVRVPNHPTTLQLLSQLPFPLAAPSANPFSSISPTTAQHVESYFQHKIKMVLDGGPCKNGIESTIIGFENDAPIIYRLGSIALEDIEAVVGNIPIKNKSETPEGNKTKSHPEAPGMLDKHYAPATMTILSNNISEDLKKYYGKRIGVITFQNSIENSRILHQILLSKTGNMAEATSKLYDALHQLDSLNLDIIIAEIFPDYGLGKSINDRLKRAAHDS</sequence>
<dbReference type="PANTHER" id="PTHR17490">
    <property type="entry name" value="SUA5"/>
    <property type="match status" value="1"/>
</dbReference>
<dbReference type="InterPro" id="IPR050156">
    <property type="entry name" value="TC-AMP_synthase_SUA5"/>
</dbReference>
<feature type="binding site" evidence="14">
    <location>
        <position position="173"/>
    </location>
    <ligand>
        <name>L-threonine</name>
        <dbReference type="ChEBI" id="CHEBI:57926"/>
    </ligand>
</feature>
<evidence type="ECO:0000256" key="8">
    <source>
        <dbReference type="ARBA" id="ARBA00022695"/>
    </source>
</evidence>
<feature type="binding site" evidence="14">
    <location>
        <position position="54"/>
    </location>
    <ligand>
        <name>ATP</name>
        <dbReference type="ChEBI" id="CHEBI:30616"/>
    </ligand>
</feature>
<evidence type="ECO:0000313" key="17">
    <source>
        <dbReference type="Proteomes" id="UP000656244"/>
    </source>
</evidence>
<evidence type="ECO:0000256" key="14">
    <source>
        <dbReference type="PIRSR" id="PIRSR004930-1"/>
    </source>
</evidence>
<dbReference type="InterPro" id="IPR006070">
    <property type="entry name" value="Sua5-like_dom"/>
</dbReference>
<feature type="binding site" evidence="14">
    <location>
        <position position="135"/>
    </location>
    <ligand>
        <name>ATP</name>
        <dbReference type="ChEBI" id="CHEBI:30616"/>
    </ligand>
</feature>
<keyword evidence="6 13" id="KW-0808">Transferase</keyword>
<evidence type="ECO:0000256" key="11">
    <source>
        <dbReference type="ARBA" id="ARBA00029774"/>
    </source>
</evidence>
<keyword evidence="17" id="KW-1185">Reference proteome</keyword>
<dbReference type="InterPro" id="IPR010923">
    <property type="entry name" value="T(6)A37_SUA5"/>
</dbReference>
<dbReference type="InterPro" id="IPR017945">
    <property type="entry name" value="DHBP_synth_RibB-like_a/b_dom"/>
</dbReference>
<evidence type="ECO:0000256" key="2">
    <source>
        <dbReference type="ARBA" id="ARBA00007663"/>
    </source>
</evidence>